<protein>
    <submittedName>
        <fullName evidence="5">Zinc ABC transporter, periplasmic-binding protein ZnuA</fullName>
    </submittedName>
</protein>
<evidence type="ECO:0000256" key="1">
    <source>
        <dbReference type="ARBA" id="ARBA00011028"/>
    </source>
</evidence>
<dbReference type="RefSeq" id="WP_006307887.1">
    <property type="nucleotide sequence ID" value="NZ_ARZA01000054.1"/>
</dbReference>
<name>R1CGU0_9FIRM</name>
<dbReference type="SUPFAM" id="SSF53807">
    <property type="entry name" value="Helical backbone' metal receptor"/>
    <property type="match status" value="1"/>
</dbReference>
<evidence type="ECO:0000313" key="5">
    <source>
        <dbReference type="EMBL" id="EOD01500.1"/>
    </source>
</evidence>
<proteinExistence type="inferred from homology"/>
<dbReference type="GO" id="GO:0007155">
    <property type="term" value="P:cell adhesion"/>
    <property type="evidence" value="ECO:0007669"/>
    <property type="project" value="InterPro"/>
</dbReference>
<dbReference type="Pfam" id="PF01297">
    <property type="entry name" value="ZnuA"/>
    <property type="match status" value="1"/>
</dbReference>
<dbReference type="OrthoDB" id="9810636at2"/>
<dbReference type="PANTHER" id="PTHR42953">
    <property type="entry name" value="HIGH-AFFINITY ZINC UPTAKE SYSTEM PROTEIN ZNUA-RELATED"/>
    <property type="match status" value="1"/>
</dbReference>
<dbReference type="PRINTS" id="PR00690">
    <property type="entry name" value="ADHESNFAMILY"/>
</dbReference>
<organism evidence="5 6">
    <name type="scientific">Caldisalinibacter kiritimatiensis</name>
    <dbReference type="NCBI Taxonomy" id="1304284"/>
    <lineage>
        <taxon>Bacteria</taxon>
        <taxon>Bacillati</taxon>
        <taxon>Bacillota</taxon>
        <taxon>Tissierellia</taxon>
        <taxon>Tissierellales</taxon>
        <taxon>Thermohalobacteraceae</taxon>
        <taxon>Caldisalinibacter</taxon>
    </lineage>
</organism>
<accession>R1CGU0</accession>
<comment type="similarity">
    <text evidence="1 4">Belongs to the bacterial solute-binding protein 9 family.</text>
</comment>
<keyword evidence="6" id="KW-1185">Reference proteome</keyword>
<evidence type="ECO:0000313" key="6">
    <source>
        <dbReference type="Proteomes" id="UP000013378"/>
    </source>
</evidence>
<dbReference type="AlphaFoldDB" id="R1CGU0"/>
<keyword evidence="3" id="KW-0732">Signal</keyword>
<evidence type="ECO:0000256" key="4">
    <source>
        <dbReference type="RuleBase" id="RU003512"/>
    </source>
</evidence>
<dbReference type="STRING" id="1304284.L21TH_0421"/>
<dbReference type="PROSITE" id="PS51257">
    <property type="entry name" value="PROKAR_LIPOPROTEIN"/>
    <property type="match status" value="1"/>
</dbReference>
<evidence type="ECO:0000256" key="3">
    <source>
        <dbReference type="ARBA" id="ARBA00022729"/>
    </source>
</evidence>
<dbReference type="PATRIC" id="fig|1304284.3.peg.408"/>
<comment type="caution">
    <text evidence="5">The sequence shown here is derived from an EMBL/GenBank/DDBJ whole genome shotgun (WGS) entry which is preliminary data.</text>
</comment>
<dbReference type="Proteomes" id="UP000013378">
    <property type="component" value="Unassembled WGS sequence"/>
</dbReference>
<gene>
    <name evidence="5" type="ORF">L21TH_0421</name>
</gene>
<dbReference type="InterPro" id="IPR006129">
    <property type="entry name" value="AdhesinB"/>
</dbReference>
<dbReference type="InterPro" id="IPR006128">
    <property type="entry name" value="Lipoprotein_PsaA-like"/>
</dbReference>
<dbReference type="InterPro" id="IPR050492">
    <property type="entry name" value="Bact_metal-bind_prot9"/>
</dbReference>
<dbReference type="PRINTS" id="PR00691">
    <property type="entry name" value="ADHESINB"/>
</dbReference>
<dbReference type="EMBL" id="ARZA01000054">
    <property type="protein sequence ID" value="EOD01500.1"/>
    <property type="molecule type" value="Genomic_DNA"/>
</dbReference>
<sequence>MKFIKYILAGITLFIVISFIGCTVDTVDNSKEDKLTVAVAIVPEEEFVKAVAGDLVDIVTMIPPGNSPANYKPSPREIEKFSRASIYFSMGVPTEEANIIPKAKVFNKNLKIVSLAEKVGVVYPHRYFDNNTTGRRDPHIWLSPKRVKVMIEVIRDELSELDPKNKSIYFKNASKYINKLDTIDEEIKATFKEVNNKSFIVYHPSFGYFAEDYGLEMVAIEKSGKKATAKEVQRVVELAKEKGIKVIFYQAEFDNEQAEIIANEIDGKVIEVAPLAPNYIENLKVITDTFKQALK</sequence>
<evidence type="ECO:0000256" key="2">
    <source>
        <dbReference type="ARBA" id="ARBA00022448"/>
    </source>
</evidence>
<dbReference type="eggNOG" id="COG0803">
    <property type="taxonomic scope" value="Bacteria"/>
</dbReference>
<dbReference type="InterPro" id="IPR006127">
    <property type="entry name" value="ZnuA-like"/>
</dbReference>
<dbReference type="PANTHER" id="PTHR42953:SF3">
    <property type="entry name" value="HIGH-AFFINITY ZINC UPTAKE SYSTEM PROTEIN ZNUA"/>
    <property type="match status" value="1"/>
</dbReference>
<dbReference type="Gene3D" id="3.40.50.1980">
    <property type="entry name" value="Nitrogenase molybdenum iron protein domain"/>
    <property type="match status" value="2"/>
</dbReference>
<reference evidence="5 6" key="1">
    <citation type="journal article" date="2015" name="Geomicrobiol. J.">
        <title>Caldisalinibacter kiritimatiensis gen. nov., sp. nov., a moderately thermohalophilic thiosulfate-reducing bacterium from a hypersaline microbial mat.</title>
        <authorList>
            <person name="Ben Hania W."/>
            <person name="Joseph M."/>
            <person name="Fiebig A."/>
            <person name="Bunk B."/>
            <person name="Klenk H.-P."/>
            <person name="Fardeau M.-L."/>
            <person name="Spring S."/>
        </authorList>
    </citation>
    <scope>NUCLEOTIDE SEQUENCE [LARGE SCALE GENOMIC DNA]</scope>
    <source>
        <strain evidence="5 6">L21-TH-D2</strain>
    </source>
</reference>
<dbReference type="GO" id="GO:0030001">
    <property type="term" value="P:metal ion transport"/>
    <property type="evidence" value="ECO:0007669"/>
    <property type="project" value="InterPro"/>
</dbReference>
<dbReference type="GO" id="GO:0046872">
    <property type="term" value="F:metal ion binding"/>
    <property type="evidence" value="ECO:0007669"/>
    <property type="project" value="InterPro"/>
</dbReference>
<keyword evidence="2 4" id="KW-0813">Transport</keyword>